<gene>
    <name evidence="5" type="ORF">GA0070623_0002</name>
</gene>
<dbReference type="GO" id="GO:0043041">
    <property type="term" value="P:amino acid activation for nonribosomal peptide biosynthetic process"/>
    <property type="evidence" value="ECO:0007669"/>
    <property type="project" value="TreeGrafter"/>
</dbReference>
<evidence type="ECO:0000256" key="3">
    <source>
        <dbReference type="ARBA" id="ARBA00022553"/>
    </source>
</evidence>
<comment type="cofactor">
    <cofactor evidence="1">
        <name>pantetheine 4'-phosphate</name>
        <dbReference type="ChEBI" id="CHEBI:47942"/>
    </cofactor>
</comment>
<dbReference type="InterPro" id="IPR001242">
    <property type="entry name" value="Condensation_dom"/>
</dbReference>
<dbReference type="InterPro" id="IPR045851">
    <property type="entry name" value="AMP-bd_C_sf"/>
</dbReference>
<dbReference type="Pfam" id="PF00668">
    <property type="entry name" value="Condensation"/>
    <property type="match status" value="1"/>
</dbReference>
<dbReference type="InterPro" id="IPR000873">
    <property type="entry name" value="AMP-dep_synth/lig_dom"/>
</dbReference>
<dbReference type="InterPro" id="IPR029058">
    <property type="entry name" value="AB_hydrolase_fold"/>
</dbReference>
<protein>
    <submittedName>
        <fullName evidence="5">Amino acid adenylation domain-containing protein</fullName>
    </submittedName>
</protein>
<name>A0A1C5GLN4_9ACTN</name>
<feature type="domain" description="Carrier" evidence="4">
    <location>
        <begin position="968"/>
        <end position="1043"/>
    </location>
</feature>
<dbReference type="Pfam" id="PF13193">
    <property type="entry name" value="AMP-binding_C"/>
    <property type="match status" value="1"/>
</dbReference>
<dbReference type="CDD" id="cd19540">
    <property type="entry name" value="LCL_NRPS-like"/>
    <property type="match status" value="1"/>
</dbReference>
<dbReference type="Gene3D" id="3.30.559.30">
    <property type="entry name" value="Nonribosomal peptide synthetase, condensation domain"/>
    <property type="match status" value="1"/>
</dbReference>
<dbReference type="PANTHER" id="PTHR45527">
    <property type="entry name" value="NONRIBOSOMAL PEPTIDE SYNTHETASE"/>
    <property type="match status" value="1"/>
</dbReference>
<sequence>MVAMSYGQQRLWMINRLDPASDAYNVPFRIEIDGPLDLAALQSSLGDLVARHEVLRTRYPCNDDTGEQVIVPAAAAVPRLVYEQTTPEQAEEALVATCREPFDLTTDLPVRARVWRTGVDRFLFLLVIHHIATDGVSTGPLCRDLGAAYAARRKGAAPDLPPLPIQYADFALWQRELLGSEDDPGSLAHRQIGYWRDRLRGLEPQLSLPTDRALPNRLGTQGVLVVRTLPAGLHQRLIAIARGHGTTLFTVLQSAIAAFLTRTGSGTDIPLGSPVAGRGESDLDDLVGFFVNSLVFRIDTGGDPSFDALIDRAHQVTVGALSHQDLPFERLVDALNPRRSLALHPFFQVMFTLQSAVEHGDENLTLDGCVTSTEVLTTDNAKFALSIGIAEEVDPATGTPAGLTLRWSFNADVFDADTADTLLDSFTLFLRQVVAHPGRSIWQASLIGTDTMAALLAAGGVTGHARPTSLGTLDELFWQQARRRPRATALVDGDRTVMYGELAERAGTLATALRTAGAGPGQVVPILLERGTDMVASLLAVLRTGAAYTLLDPDYPNERLRSIRARCGGTLVVTRGDLVARIATAGVRVLLTDDLPAAGAADTWPSRPDAMPACVLFTSGSTGEPKGVLVPHRAMVATLREQSYARFGPGEVFLQCSPVSWDGFSLELFGALLFGGLCVLQPGQRPEPARVAAAAARHGVTMLQLSASLFNFLADEHPETFDGLTQVFTGGEAASVRHVRAVARQRPDLRIGNGYGPAESMGFTTCHQISPEDLDAGTIPIGRPVAHKRAYVLDARLQPVPPGVVGEIYLAGDGLATGYLGDAPGTAIRFVADPFGAPGDRMYRTGDLGRWHGGVLTYRGRSDDQVKIRGFRVEPNEVNAAVAAQPGVQQSAVVVAERTPGDRMLVAYVVGTGIAPAAVRQALAAQLPEHLVPGAVVVVPALPRTATGKLDLAALPAVVTGSPSTGREPRDDIERRLCHLYRDVLGVEQVDIDDNFFELGGHSLLAARLINRIRAALGRDVDLATVFAHPTVAGLGPAVASAPGAAQRPRLRRMT</sequence>
<evidence type="ECO:0000313" key="5">
    <source>
        <dbReference type="EMBL" id="SCG34710.1"/>
    </source>
</evidence>
<dbReference type="InterPro" id="IPR006162">
    <property type="entry name" value="Ppantetheine_attach_site"/>
</dbReference>
<dbReference type="InterPro" id="IPR009081">
    <property type="entry name" value="PP-bd_ACP"/>
</dbReference>
<dbReference type="GO" id="GO:0008610">
    <property type="term" value="P:lipid biosynthetic process"/>
    <property type="evidence" value="ECO:0007669"/>
    <property type="project" value="UniProtKB-ARBA"/>
</dbReference>
<accession>A0A1C5GLN4</accession>
<dbReference type="GO" id="GO:0003824">
    <property type="term" value="F:catalytic activity"/>
    <property type="evidence" value="ECO:0007669"/>
    <property type="project" value="InterPro"/>
</dbReference>
<dbReference type="GO" id="GO:0072330">
    <property type="term" value="P:monocarboxylic acid biosynthetic process"/>
    <property type="evidence" value="ECO:0007669"/>
    <property type="project" value="UniProtKB-ARBA"/>
</dbReference>
<dbReference type="Gene3D" id="3.40.50.980">
    <property type="match status" value="2"/>
</dbReference>
<dbReference type="FunFam" id="1.10.1200.10:FF:000016">
    <property type="entry name" value="Non-ribosomal peptide synthase"/>
    <property type="match status" value="1"/>
</dbReference>
<dbReference type="Pfam" id="PF00550">
    <property type="entry name" value="PP-binding"/>
    <property type="match status" value="1"/>
</dbReference>
<dbReference type="Gene3D" id="3.30.559.10">
    <property type="entry name" value="Chloramphenicol acetyltransferase-like domain"/>
    <property type="match status" value="1"/>
</dbReference>
<dbReference type="SUPFAM" id="SSF52777">
    <property type="entry name" value="CoA-dependent acyltransferases"/>
    <property type="match status" value="2"/>
</dbReference>
<dbReference type="Proteomes" id="UP000198226">
    <property type="component" value="Chromosome I"/>
</dbReference>
<dbReference type="InterPro" id="IPR036736">
    <property type="entry name" value="ACP-like_sf"/>
</dbReference>
<dbReference type="GO" id="GO:0005829">
    <property type="term" value="C:cytosol"/>
    <property type="evidence" value="ECO:0007669"/>
    <property type="project" value="TreeGrafter"/>
</dbReference>
<dbReference type="Gene3D" id="3.30.300.30">
    <property type="match status" value="1"/>
</dbReference>
<dbReference type="PROSITE" id="PS50075">
    <property type="entry name" value="CARRIER"/>
    <property type="match status" value="1"/>
</dbReference>
<dbReference type="EMBL" id="LT607752">
    <property type="protein sequence ID" value="SCG34710.1"/>
    <property type="molecule type" value="Genomic_DNA"/>
</dbReference>
<dbReference type="AlphaFoldDB" id="A0A1C5GLN4"/>
<dbReference type="InterPro" id="IPR020806">
    <property type="entry name" value="PKS_PP-bd"/>
</dbReference>
<reference evidence="6" key="1">
    <citation type="submission" date="2016-06" db="EMBL/GenBank/DDBJ databases">
        <authorList>
            <person name="Varghese N."/>
            <person name="Submissions Spin"/>
        </authorList>
    </citation>
    <scope>NUCLEOTIDE SEQUENCE [LARGE SCALE GENOMIC DNA]</scope>
    <source>
        <strain evidence="6">DSM 44983</strain>
    </source>
</reference>
<dbReference type="SUPFAM" id="SSF56801">
    <property type="entry name" value="Acetyl-CoA synthetase-like"/>
    <property type="match status" value="1"/>
</dbReference>
<dbReference type="Gene3D" id="2.30.38.10">
    <property type="entry name" value="Luciferase, Domain 3"/>
    <property type="match status" value="1"/>
</dbReference>
<dbReference type="SMART" id="SM00823">
    <property type="entry name" value="PKS_PP"/>
    <property type="match status" value="1"/>
</dbReference>
<proteinExistence type="predicted"/>
<evidence type="ECO:0000313" key="6">
    <source>
        <dbReference type="Proteomes" id="UP000198226"/>
    </source>
</evidence>
<dbReference type="CDD" id="cd12117">
    <property type="entry name" value="A_NRPS_Srf_like"/>
    <property type="match status" value="1"/>
</dbReference>
<dbReference type="PROSITE" id="PS00455">
    <property type="entry name" value="AMP_BINDING"/>
    <property type="match status" value="1"/>
</dbReference>
<dbReference type="GO" id="GO:0044550">
    <property type="term" value="P:secondary metabolite biosynthetic process"/>
    <property type="evidence" value="ECO:0007669"/>
    <property type="project" value="TreeGrafter"/>
</dbReference>
<dbReference type="PANTHER" id="PTHR45527:SF1">
    <property type="entry name" value="FATTY ACID SYNTHASE"/>
    <property type="match status" value="1"/>
</dbReference>
<dbReference type="GO" id="GO:0031177">
    <property type="term" value="F:phosphopantetheine binding"/>
    <property type="evidence" value="ECO:0007669"/>
    <property type="project" value="InterPro"/>
</dbReference>
<keyword evidence="2" id="KW-0596">Phosphopantetheine</keyword>
<dbReference type="OrthoDB" id="3671989at2"/>
<dbReference type="InterPro" id="IPR023213">
    <property type="entry name" value="CAT-like_dom_sf"/>
</dbReference>
<keyword evidence="3" id="KW-0597">Phosphoprotein</keyword>
<dbReference type="PROSITE" id="PS00012">
    <property type="entry name" value="PHOSPHOPANTETHEINE"/>
    <property type="match status" value="1"/>
</dbReference>
<evidence type="ECO:0000259" key="4">
    <source>
        <dbReference type="PROSITE" id="PS50075"/>
    </source>
</evidence>
<dbReference type="InterPro" id="IPR020845">
    <property type="entry name" value="AMP-binding_CS"/>
</dbReference>
<dbReference type="Pfam" id="PF00501">
    <property type="entry name" value="AMP-binding"/>
    <property type="match status" value="1"/>
</dbReference>
<dbReference type="NCBIfam" id="TIGR01733">
    <property type="entry name" value="AA-adenyl-dom"/>
    <property type="match status" value="1"/>
</dbReference>
<keyword evidence="6" id="KW-1185">Reference proteome</keyword>
<dbReference type="Gene3D" id="3.40.50.1820">
    <property type="entry name" value="alpha/beta hydrolase"/>
    <property type="match status" value="1"/>
</dbReference>
<evidence type="ECO:0000256" key="2">
    <source>
        <dbReference type="ARBA" id="ARBA00022450"/>
    </source>
</evidence>
<dbReference type="InterPro" id="IPR025110">
    <property type="entry name" value="AMP-bd_C"/>
</dbReference>
<dbReference type="SUPFAM" id="SSF47336">
    <property type="entry name" value="ACP-like"/>
    <property type="match status" value="1"/>
</dbReference>
<dbReference type="InterPro" id="IPR010071">
    <property type="entry name" value="AA_adenyl_dom"/>
</dbReference>
<evidence type="ECO:0000256" key="1">
    <source>
        <dbReference type="ARBA" id="ARBA00001957"/>
    </source>
</evidence>
<organism evidence="5 6">
    <name type="scientific">Micromonospora rifamycinica</name>
    <dbReference type="NCBI Taxonomy" id="291594"/>
    <lineage>
        <taxon>Bacteria</taxon>
        <taxon>Bacillati</taxon>
        <taxon>Actinomycetota</taxon>
        <taxon>Actinomycetes</taxon>
        <taxon>Micromonosporales</taxon>
        <taxon>Micromonosporaceae</taxon>
        <taxon>Micromonospora</taxon>
    </lineage>
</organism>